<dbReference type="Pfam" id="PF11233">
    <property type="entry name" value="DUF3035"/>
    <property type="match status" value="1"/>
</dbReference>
<evidence type="ECO:0000313" key="2">
    <source>
        <dbReference type="EMBL" id="MBB6209837.1"/>
    </source>
</evidence>
<evidence type="ECO:0008006" key="4">
    <source>
        <dbReference type="Google" id="ProtNLM"/>
    </source>
</evidence>
<feature type="compositionally biased region" description="Polar residues" evidence="1">
    <location>
        <begin position="158"/>
        <end position="171"/>
    </location>
</feature>
<feature type="region of interest" description="Disordered" evidence="1">
    <location>
        <begin position="49"/>
        <end position="74"/>
    </location>
</feature>
<comment type="caution">
    <text evidence="2">The sequence shown here is derived from an EMBL/GenBank/DDBJ whole genome shotgun (WGS) entry which is preliminary data.</text>
</comment>
<organism evidence="2 3">
    <name type="scientific">Novispirillum itersonii</name>
    <name type="common">Aquaspirillum itersonii</name>
    <dbReference type="NCBI Taxonomy" id="189"/>
    <lineage>
        <taxon>Bacteria</taxon>
        <taxon>Pseudomonadati</taxon>
        <taxon>Pseudomonadota</taxon>
        <taxon>Alphaproteobacteria</taxon>
        <taxon>Rhodospirillales</taxon>
        <taxon>Novispirillaceae</taxon>
        <taxon>Novispirillum</taxon>
    </lineage>
</organism>
<gene>
    <name evidence="2" type="ORF">FHS48_001245</name>
</gene>
<evidence type="ECO:0000256" key="1">
    <source>
        <dbReference type="SAM" id="MobiDB-lite"/>
    </source>
</evidence>
<name>A0A7X0DN40_NOVIT</name>
<evidence type="ECO:0000313" key="3">
    <source>
        <dbReference type="Proteomes" id="UP000544872"/>
    </source>
</evidence>
<reference evidence="2 3" key="1">
    <citation type="submission" date="2020-08" db="EMBL/GenBank/DDBJ databases">
        <title>Genomic Encyclopedia of Type Strains, Phase IV (KMG-IV): sequencing the most valuable type-strain genomes for metagenomic binning, comparative biology and taxonomic classification.</title>
        <authorList>
            <person name="Goeker M."/>
        </authorList>
    </citation>
    <scope>NUCLEOTIDE SEQUENCE [LARGE SCALE GENOMIC DNA]</scope>
    <source>
        <strain evidence="2 3">DSM 11590</strain>
    </source>
</reference>
<dbReference type="PROSITE" id="PS51257">
    <property type="entry name" value="PROKAR_LIPOPROTEIN"/>
    <property type="match status" value="1"/>
</dbReference>
<keyword evidence="3" id="KW-1185">Reference proteome</keyword>
<protein>
    <recommendedName>
        <fullName evidence="4">DUF3035 domain-containing protein</fullName>
    </recommendedName>
</protein>
<dbReference type="AlphaFoldDB" id="A0A7X0DN40"/>
<feature type="region of interest" description="Disordered" evidence="1">
    <location>
        <begin position="158"/>
        <end position="186"/>
    </location>
</feature>
<dbReference type="Proteomes" id="UP000544872">
    <property type="component" value="Unassembled WGS sequence"/>
</dbReference>
<proteinExistence type="predicted"/>
<dbReference type="EMBL" id="JACIIX010000003">
    <property type="protein sequence ID" value="MBB6209837.1"/>
    <property type="molecule type" value="Genomic_DNA"/>
</dbReference>
<dbReference type="InterPro" id="IPR021395">
    <property type="entry name" value="DUF3035"/>
</dbReference>
<accession>A0A7X0DN40</accession>
<dbReference type="RefSeq" id="WP_184262424.1">
    <property type="nucleotide sequence ID" value="NZ_JACIIX010000003.1"/>
</dbReference>
<sequence>MSRRLIGSLCLLVAAGLTLSGCGGGAKKMLGLEKQTPDEFTVVSRAPLTVPPDFKMRPPEPGATRPQEGTTADQARSALTGVRSQAYARAGMSSGEQFLLKEAGAGSAPPDIRSLVNKESSTLAEEEKSFTDRLVFWRDPEPEGTVVNAAEEAKRLRQNQALGKSVSSGDTPQIERRPRGMLEGMF</sequence>